<name>D6RN60_COPC7</name>
<protein>
    <submittedName>
        <fullName evidence="1">Uncharacterized protein</fullName>
    </submittedName>
</protein>
<organism evidence="1 2">
    <name type="scientific">Coprinopsis cinerea (strain Okayama-7 / 130 / ATCC MYA-4618 / FGSC 9003)</name>
    <name type="common">Inky cap fungus</name>
    <name type="synonym">Hormographiella aspergillata</name>
    <dbReference type="NCBI Taxonomy" id="240176"/>
    <lineage>
        <taxon>Eukaryota</taxon>
        <taxon>Fungi</taxon>
        <taxon>Dikarya</taxon>
        <taxon>Basidiomycota</taxon>
        <taxon>Agaricomycotina</taxon>
        <taxon>Agaricomycetes</taxon>
        <taxon>Agaricomycetidae</taxon>
        <taxon>Agaricales</taxon>
        <taxon>Agaricineae</taxon>
        <taxon>Psathyrellaceae</taxon>
        <taxon>Coprinopsis</taxon>
    </lineage>
</organism>
<dbReference type="EMBL" id="AACS02000006">
    <property type="protein sequence ID" value="EFI27521.1"/>
    <property type="molecule type" value="Genomic_DNA"/>
</dbReference>
<dbReference type="InParanoid" id="D6RN60"/>
<keyword evidence="2" id="KW-1185">Reference proteome</keyword>
<evidence type="ECO:0000313" key="2">
    <source>
        <dbReference type="Proteomes" id="UP000001861"/>
    </source>
</evidence>
<proteinExistence type="predicted"/>
<reference evidence="1 2" key="1">
    <citation type="journal article" date="2010" name="Proc. Natl. Acad. Sci. U.S.A.">
        <title>Insights into evolution of multicellular fungi from the assembled chromosomes of the mushroom Coprinopsis cinerea (Coprinus cinereus).</title>
        <authorList>
            <person name="Stajich J.E."/>
            <person name="Wilke S.K."/>
            <person name="Ahren D."/>
            <person name="Au C.H."/>
            <person name="Birren B.W."/>
            <person name="Borodovsky M."/>
            <person name="Burns C."/>
            <person name="Canback B."/>
            <person name="Casselton L.A."/>
            <person name="Cheng C.K."/>
            <person name="Deng J."/>
            <person name="Dietrich F.S."/>
            <person name="Fargo D.C."/>
            <person name="Farman M.L."/>
            <person name="Gathman A.C."/>
            <person name="Goldberg J."/>
            <person name="Guigo R."/>
            <person name="Hoegger P.J."/>
            <person name="Hooker J.B."/>
            <person name="Huggins A."/>
            <person name="James T.Y."/>
            <person name="Kamada T."/>
            <person name="Kilaru S."/>
            <person name="Kodira C."/>
            <person name="Kues U."/>
            <person name="Kupfer D."/>
            <person name="Kwan H.S."/>
            <person name="Lomsadze A."/>
            <person name="Li W."/>
            <person name="Lilly W.W."/>
            <person name="Ma L.J."/>
            <person name="Mackey A.J."/>
            <person name="Manning G."/>
            <person name="Martin F."/>
            <person name="Muraguchi H."/>
            <person name="Natvig D.O."/>
            <person name="Palmerini H."/>
            <person name="Ramesh M.A."/>
            <person name="Rehmeyer C.J."/>
            <person name="Roe B.A."/>
            <person name="Shenoy N."/>
            <person name="Stanke M."/>
            <person name="Ter-Hovhannisyan V."/>
            <person name="Tunlid A."/>
            <person name="Velagapudi R."/>
            <person name="Vision T.J."/>
            <person name="Zeng Q."/>
            <person name="Zolan M.E."/>
            <person name="Pukkila P.J."/>
        </authorList>
    </citation>
    <scope>NUCLEOTIDE SEQUENCE [LARGE SCALE GENOMIC DNA]</scope>
    <source>
        <strain evidence="2">Okayama-7 / 130 / ATCC MYA-4618 / FGSC 9003</strain>
    </source>
</reference>
<dbReference type="KEGG" id="cci:CC1G_15557"/>
<accession>D6RN60</accession>
<dbReference type="VEuPathDB" id="FungiDB:CC1G_15557"/>
<dbReference type="Proteomes" id="UP000001861">
    <property type="component" value="Unassembled WGS sequence"/>
</dbReference>
<dbReference type="GeneID" id="9379831"/>
<evidence type="ECO:0000313" key="1">
    <source>
        <dbReference type="EMBL" id="EFI27521.1"/>
    </source>
</evidence>
<dbReference type="AlphaFoldDB" id="D6RN60"/>
<dbReference type="HOGENOM" id="CLU_1384099_0_0_1"/>
<comment type="caution">
    <text evidence="1">The sequence shown here is derived from an EMBL/GenBank/DDBJ whole genome shotgun (WGS) entry which is preliminary data.</text>
</comment>
<dbReference type="RefSeq" id="XP_002911015.1">
    <property type="nucleotide sequence ID" value="XM_002910969.1"/>
</dbReference>
<gene>
    <name evidence="1" type="ORF">CC1G_15557</name>
</gene>
<sequence length="197" mass="22242">MASVHPVYSRRGCGGELSPSAIGAVACLVKTYFDTVSISRLLTTLQCDSRFREVPPGTLAHSVIQSYRMRILRPPLAIQVRLFGAFPTVISNEFQPSAAERGLPVSVSKPRLIEPQQLVDVIWCTLLKWWAARTLPSQYSACGRAHQDMRLWQVLSPDYEESRNRQVSNRSPNSDCPLLRRQDGRWKGQATFQNEKN</sequence>